<dbReference type="Pfam" id="PF05048">
    <property type="entry name" value="NosD"/>
    <property type="match status" value="1"/>
</dbReference>
<dbReference type="SMART" id="SM00710">
    <property type="entry name" value="PbH1"/>
    <property type="match status" value="5"/>
</dbReference>
<dbReference type="AlphaFoldDB" id="A0A9P4IRX8"/>
<dbReference type="Proteomes" id="UP000799772">
    <property type="component" value="Unassembled WGS sequence"/>
</dbReference>
<dbReference type="InterPro" id="IPR007742">
    <property type="entry name" value="NosD_dom"/>
</dbReference>
<keyword evidence="4" id="KW-1185">Reference proteome</keyword>
<accession>A0A9P4IRX8</accession>
<organism evidence="3 4">
    <name type="scientific">Rhizodiscina lignyota</name>
    <dbReference type="NCBI Taxonomy" id="1504668"/>
    <lineage>
        <taxon>Eukaryota</taxon>
        <taxon>Fungi</taxon>
        <taxon>Dikarya</taxon>
        <taxon>Ascomycota</taxon>
        <taxon>Pezizomycotina</taxon>
        <taxon>Dothideomycetes</taxon>
        <taxon>Pleosporomycetidae</taxon>
        <taxon>Aulographales</taxon>
        <taxon>Rhizodiscinaceae</taxon>
        <taxon>Rhizodiscina</taxon>
    </lineage>
</organism>
<dbReference type="SUPFAM" id="SSF51126">
    <property type="entry name" value="Pectin lyase-like"/>
    <property type="match status" value="1"/>
</dbReference>
<evidence type="ECO:0000259" key="2">
    <source>
        <dbReference type="Pfam" id="PF05048"/>
    </source>
</evidence>
<evidence type="ECO:0000313" key="3">
    <source>
        <dbReference type="EMBL" id="KAF2105022.1"/>
    </source>
</evidence>
<dbReference type="InterPro" id="IPR011050">
    <property type="entry name" value="Pectin_lyase_fold/virulence"/>
</dbReference>
<gene>
    <name evidence="3" type="ORF">NA57DRAFT_71217</name>
</gene>
<evidence type="ECO:0000256" key="1">
    <source>
        <dbReference type="SAM" id="Phobius"/>
    </source>
</evidence>
<proteinExistence type="predicted"/>
<sequence>MASQYLLVGRFILVLAAVFSILIGHVSSHHGRGRVKHVQSGQRIQTAINAAHRGDRIFVEAGTYAEQLTIETDGIALIGSDAILIPPPSPIQNTCSGLAGPDTQAGICVTGSGVDLAAFQVEHRKVLSVTRPVQDVLISGFQVRNFSGENIAVVGGHNAHVTRNELVDGAQYGFLTAGSKGTRAHDNVVTSTSNLLFIGMCMDDMANAAVFSNHISGYYVGLCVQTDGADVRMNTVRNTCNGVFVDPGVKGAKVRRNHISTLNPACPKELPAGGVFVDGAVNTKVEQNVVEGLTNGGTAVGIAIIDDPTTTPVSIASGNVIDHNILFHNDVDIYVNTTGTGNVIVRNLCSTPEEYCKHK</sequence>
<dbReference type="GO" id="GO:0016829">
    <property type="term" value="F:lyase activity"/>
    <property type="evidence" value="ECO:0007669"/>
    <property type="project" value="UniProtKB-KW"/>
</dbReference>
<feature type="domain" description="Periplasmic copper-binding protein NosD beta helix" evidence="2">
    <location>
        <begin position="135"/>
        <end position="258"/>
    </location>
</feature>
<comment type="caution">
    <text evidence="3">The sequence shown here is derived from an EMBL/GenBank/DDBJ whole genome shotgun (WGS) entry which is preliminary data.</text>
</comment>
<reference evidence="3" key="1">
    <citation type="journal article" date="2020" name="Stud. Mycol.">
        <title>101 Dothideomycetes genomes: a test case for predicting lifestyles and emergence of pathogens.</title>
        <authorList>
            <person name="Haridas S."/>
            <person name="Albert R."/>
            <person name="Binder M."/>
            <person name="Bloem J."/>
            <person name="Labutti K."/>
            <person name="Salamov A."/>
            <person name="Andreopoulos B."/>
            <person name="Baker S."/>
            <person name="Barry K."/>
            <person name="Bills G."/>
            <person name="Bluhm B."/>
            <person name="Cannon C."/>
            <person name="Castanera R."/>
            <person name="Culley D."/>
            <person name="Daum C."/>
            <person name="Ezra D."/>
            <person name="Gonzalez J."/>
            <person name="Henrissat B."/>
            <person name="Kuo A."/>
            <person name="Liang C."/>
            <person name="Lipzen A."/>
            <person name="Lutzoni F."/>
            <person name="Magnuson J."/>
            <person name="Mondo S."/>
            <person name="Nolan M."/>
            <person name="Ohm R."/>
            <person name="Pangilinan J."/>
            <person name="Park H.-J."/>
            <person name="Ramirez L."/>
            <person name="Alfaro M."/>
            <person name="Sun H."/>
            <person name="Tritt A."/>
            <person name="Yoshinaga Y."/>
            <person name="Zwiers L.-H."/>
            <person name="Turgeon B."/>
            <person name="Goodwin S."/>
            <person name="Spatafora J."/>
            <person name="Crous P."/>
            <person name="Grigoriev I."/>
        </authorList>
    </citation>
    <scope>NUCLEOTIDE SEQUENCE</scope>
    <source>
        <strain evidence="3">CBS 133067</strain>
    </source>
</reference>
<dbReference type="OrthoDB" id="3488255at2759"/>
<keyword evidence="1" id="KW-0812">Transmembrane</keyword>
<dbReference type="InterPro" id="IPR012334">
    <property type="entry name" value="Pectin_lyas_fold"/>
</dbReference>
<dbReference type="InterPro" id="IPR006626">
    <property type="entry name" value="PbH1"/>
</dbReference>
<keyword evidence="1" id="KW-0472">Membrane</keyword>
<protein>
    <submittedName>
        <fullName evidence="3">Pectin lyase-like protein</fullName>
    </submittedName>
</protein>
<evidence type="ECO:0000313" key="4">
    <source>
        <dbReference type="Proteomes" id="UP000799772"/>
    </source>
</evidence>
<dbReference type="Gene3D" id="2.160.20.10">
    <property type="entry name" value="Single-stranded right-handed beta-helix, Pectin lyase-like"/>
    <property type="match status" value="1"/>
</dbReference>
<name>A0A9P4IRX8_9PEZI</name>
<dbReference type="EMBL" id="ML978121">
    <property type="protein sequence ID" value="KAF2105022.1"/>
    <property type="molecule type" value="Genomic_DNA"/>
</dbReference>
<feature type="transmembrane region" description="Helical" evidence="1">
    <location>
        <begin position="6"/>
        <end position="26"/>
    </location>
</feature>
<keyword evidence="1" id="KW-1133">Transmembrane helix</keyword>
<keyword evidence="3" id="KW-0456">Lyase</keyword>